<comment type="caution">
    <text evidence="1">The sequence shown here is derived from an EMBL/GenBank/DDBJ whole genome shotgun (WGS) entry which is preliminary data.</text>
</comment>
<organism evidence="1 2">
    <name type="scientific">Cutibacterium modestum HL044PA1</name>
    <dbReference type="NCBI Taxonomy" id="765109"/>
    <lineage>
        <taxon>Bacteria</taxon>
        <taxon>Bacillati</taxon>
        <taxon>Actinomycetota</taxon>
        <taxon>Actinomycetes</taxon>
        <taxon>Propionibacteriales</taxon>
        <taxon>Propionibacteriaceae</taxon>
        <taxon>Cutibacterium</taxon>
        <taxon>Cutibacterium modestum</taxon>
    </lineage>
</organism>
<protein>
    <submittedName>
        <fullName evidence="1">Uncharacterized protein</fullName>
    </submittedName>
</protein>
<proteinExistence type="predicted"/>
<name>A0ABP2K6K7_9ACTN</name>
<accession>A0ABP2K6K7</accession>
<reference evidence="1" key="1">
    <citation type="submission" date="2010-08" db="EMBL/GenBank/DDBJ databases">
        <authorList>
            <person name="Weinstock G."/>
            <person name="Sodergren E."/>
            <person name="Clifton S."/>
            <person name="Fulton L."/>
            <person name="Fulton B."/>
            <person name="Courtney L."/>
            <person name="Fronick C."/>
            <person name="Harrison M."/>
            <person name="Strong C."/>
            <person name="Farmer C."/>
            <person name="Delahaunty K."/>
            <person name="Markovic C."/>
            <person name="Hall O."/>
            <person name="Minx P."/>
            <person name="Tomlinson C."/>
            <person name="Mitreva M."/>
            <person name="Hou S."/>
            <person name="Chen J."/>
            <person name="Wollam A."/>
            <person name="Pepin K.H."/>
            <person name="Johnson M."/>
            <person name="Bhonagiri V."/>
            <person name="Zhang X."/>
            <person name="Suruliraj S."/>
            <person name="Warren W."/>
            <person name="Chinwalla A."/>
            <person name="Mardis E.R."/>
            <person name="Wilson R.K."/>
        </authorList>
    </citation>
    <scope>NUCLEOTIDE SEQUENCE [LARGE SCALE GENOMIC DNA]</scope>
    <source>
        <strain evidence="1">HL044PA1</strain>
    </source>
</reference>
<dbReference type="GeneID" id="92881007"/>
<dbReference type="EMBL" id="ADZU01000020">
    <property type="protein sequence ID" value="EFS92553.1"/>
    <property type="molecule type" value="Genomic_DNA"/>
</dbReference>
<dbReference type="RefSeq" id="WP_002528497.1">
    <property type="nucleotide sequence ID" value="NZ_GL383181.1"/>
</dbReference>
<dbReference type="Gene3D" id="2.50.20.20">
    <property type="match status" value="1"/>
</dbReference>
<gene>
    <name evidence="1" type="ORF">HMPREF9607_01256</name>
</gene>
<dbReference type="Proteomes" id="UP000003179">
    <property type="component" value="Unassembled WGS sequence"/>
</dbReference>
<evidence type="ECO:0000313" key="1">
    <source>
        <dbReference type="EMBL" id="EFS92553.1"/>
    </source>
</evidence>
<sequence>MKKMTTYHMDGSMSVAIPEDKRAIKLSSDYDGRDQASLRLTFRCPHLGEGKKADLVILDKDVYEKSSSKWVKSAHSGNGVGQADALEIIASLARY</sequence>
<evidence type="ECO:0000313" key="2">
    <source>
        <dbReference type="Proteomes" id="UP000003179"/>
    </source>
</evidence>
<keyword evidence="2" id="KW-1185">Reference proteome</keyword>